<dbReference type="EMBL" id="FTMN01000007">
    <property type="protein sequence ID" value="SIQ68272.1"/>
    <property type="molecule type" value="Genomic_DNA"/>
</dbReference>
<dbReference type="AlphaFoldDB" id="A0A1N6US03"/>
<dbReference type="GO" id="GO:0006355">
    <property type="term" value="P:regulation of DNA-templated transcription"/>
    <property type="evidence" value="ECO:0007669"/>
    <property type="project" value="InterPro"/>
</dbReference>
<evidence type="ECO:0000313" key="3">
    <source>
        <dbReference type="Proteomes" id="UP000186895"/>
    </source>
</evidence>
<feature type="domain" description="HTH luxR-type" evidence="1">
    <location>
        <begin position="209"/>
        <end position="236"/>
    </location>
</feature>
<dbReference type="STRING" id="49186.SAMN05421647_107181"/>
<dbReference type="InterPro" id="IPR016032">
    <property type="entry name" value="Sig_transdc_resp-reg_C-effctor"/>
</dbReference>
<protein>
    <submittedName>
        <fullName evidence="2">DNA-binding transcriptional regulator, CsgD family</fullName>
    </submittedName>
</protein>
<dbReference type="Gene3D" id="1.10.10.10">
    <property type="entry name" value="Winged helix-like DNA-binding domain superfamily/Winged helix DNA-binding domain"/>
    <property type="match status" value="1"/>
</dbReference>
<dbReference type="GO" id="GO:0003677">
    <property type="term" value="F:DNA binding"/>
    <property type="evidence" value="ECO:0007669"/>
    <property type="project" value="UniProtKB-KW"/>
</dbReference>
<sequence>MLDPDAIARLVLDLGGPHFSDSLLQVLGDLCEVNHLSVVHLEDQDRVTYILSANDETLNITPEMQQLYLTIYYRLDPNKEFLQAFDHDGQVISRRLRQQDISDQGYRRLWYDKMGIVDRFSILVRADKGLYCLNLFRNQTPFPDESIETFDAMAPLLASLVVKHARLAGALSSFMTRDAQIDMLIMRLNKVDASLSQREKEMCARVLLGMSSDGIALDLGVKLQSVLTYRKRAYSRLNISSQNELFGLCLTVV</sequence>
<organism evidence="2 3">
    <name type="scientific">Marinobacterium stanieri</name>
    <dbReference type="NCBI Taxonomy" id="49186"/>
    <lineage>
        <taxon>Bacteria</taxon>
        <taxon>Pseudomonadati</taxon>
        <taxon>Pseudomonadota</taxon>
        <taxon>Gammaproteobacteria</taxon>
        <taxon>Oceanospirillales</taxon>
        <taxon>Oceanospirillaceae</taxon>
        <taxon>Marinobacterium</taxon>
    </lineage>
</organism>
<dbReference type="SMART" id="SM00421">
    <property type="entry name" value="HTH_LUXR"/>
    <property type="match status" value="1"/>
</dbReference>
<dbReference type="RefSeq" id="WP_076464058.1">
    <property type="nucleotide sequence ID" value="NZ_FTMN01000007.1"/>
</dbReference>
<reference evidence="2 3" key="1">
    <citation type="submission" date="2017-01" db="EMBL/GenBank/DDBJ databases">
        <authorList>
            <person name="Mah S.A."/>
            <person name="Swanson W.J."/>
            <person name="Moy G.W."/>
            <person name="Vacquier V.D."/>
        </authorList>
    </citation>
    <scope>NUCLEOTIDE SEQUENCE [LARGE SCALE GENOMIC DNA]</scope>
    <source>
        <strain evidence="2 3">DSM 7027</strain>
    </source>
</reference>
<proteinExistence type="predicted"/>
<dbReference type="Proteomes" id="UP000186895">
    <property type="component" value="Unassembled WGS sequence"/>
</dbReference>
<evidence type="ECO:0000313" key="2">
    <source>
        <dbReference type="EMBL" id="SIQ68272.1"/>
    </source>
</evidence>
<evidence type="ECO:0000259" key="1">
    <source>
        <dbReference type="PROSITE" id="PS00622"/>
    </source>
</evidence>
<dbReference type="PROSITE" id="PS00622">
    <property type="entry name" value="HTH_LUXR_1"/>
    <property type="match status" value="1"/>
</dbReference>
<dbReference type="InterPro" id="IPR000792">
    <property type="entry name" value="Tscrpt_reg_LuxR_C"/>
</dbReference>
<name>A0A1N6US03_9GAMM</name>
<dbReference type="InterPro" id="IPR036388">
    <property type="entry name" value="WH-like_DNA-bd_sf"/>
</dbReference>
<gene>
    <name evidence="2" type="ORF">SAMN05421647_107181</name>
</gene>
<accession>A0A1N6US03</accession>
<keyword evidence="3" id="KW-1185">Reference proteome</keyword>
<dbReference type="SUPFAM" id="SSF46894">
    <property type="entry name" value="C-terminal effector domain of the bipartite response regulators"/>
    <property type="match status" value="1"/>
</dbReference>
<dbReference type="Pfam" id="PF00196">
    <property type="entry name" value="GerE"/>
    <property type="match status" value="1"/>
</dbReference>
<keyword evidence="2" id="KW-0238">DNA-binding</keyword>